<accession>A0A8J2XJ07</accession>
<dbReference type="GO" id="GO:0006046">
    <property type="term" value="P:N-acetylglucosamine catabolic process"/>
    <property type="evidence" value="ECO:0007669"/>
    <property type="project" value="TreeGrafter"/>
</dbReference>
<feature type="binding site" evidence="7">
    <location>
        <position position="184"/>
    </location>
    <ligand>
        <name>Zn(2+)</name>
        <dbReference type="ChEBI" id="CHEBI:29105"/>
    </ligand>
</feature>
<feature type="domain" description="Amidohydrolase-related" evidence="8">
    <location>
        <begin position="14"/>
        <end position="350"/>
    </location>
</feature>
<dbReference type="SUPFAM" id="SSF51556">
    <property type="entry name" value="Metallo-dependent hydrolases"/>
    <property type="match status" value="1"/>
</dbReference>
<proteinExistence type="inferred from homology"/>
<dbReference type="PIRSF" id="PIRSF038994">
    <property type="entry name" value="NagA"/>
    <property type="match status" value="1"/>
</dbReference>
<dbReference type="InterPro" id="IPR032466">
    <property type="entry name" value="Metal_Hydrolase"/>
</dbReference>
<evidence type="ECO:0000313" key="10">
    <source>
        <dbReference type="Proteomes" id="UP000602050"/>
    </source>
</evidence>
<evidence type="ECO:0000256" key="6">
    <source>
        <dbReference type="PIRSR" id="PIRSR038994-2"/>
    </source>
</evidence>
<evidence type="ECO:0000256" key="1">
    <source>
        <dbReference type="ARBA" id="ARBA00010716"/>
    </source>
</evidence>
<comment type="caution">
    <text evidence="9">The sequence shown here is derived from an EMBL/GenBank/DDBJ whole genome shotgun (WGS) entry which is preliminary data.</text>
</comment>
<dbReference type="InterPro" id="IPR006680">
    <property type="entry name" value="Amidohydro-rel"/>
</dbReference>
<sequence>MEKLEKCEQDLPTIAPGFIDLQVNGYKGMDFNYKPLTPEEWKNIILSLAEVGVTEFLPTFITNSLEQLEANIAAAERALEQLGEYASFVRGYHLEGPYLSKEDGPRGAHDARYVKAPDWDEFSRLQEAANGKIKLLTISPEWEESEAFIKKAVDSGVKIAIGHTAANTDQIEKAAASGASLSTHLGNGAHVQLPRHPNYIWDQLAQDNLYASVIADGHHLPKNVLKVFQKVKREKMFLISDSVALAGMPPGDYETAVGGQVTLTEDGRLHLKNEPRLLAGSAKNIWQGVQYLAEENICSFPEAIEKASIIPRRFIGDSAYNDFTAGASATMVVINRKTRTIEQTIKEGKIFYKAGDENG</sequence>
<dbReference type="GO" id="GO:0008448">
    <property type="term" value="F:N-acetylglucosamine-6-phosphate deacetylase activity"/>
    <property type="evidence" value="ECO:0007669"/>
    <property type="project" value="InterPro"/>
</dbReference>
<keyword evidence="10" id="KW-1185">Reference proteome</keyword>
<keyword evidence="3 4" id="KW-0378">Hydrolase</keyword>
<feature type="active site" description="Proton donor/acceptor" evidence="5">
    <location>
        <position position="241"/>
    </location>
</feature>
<feature type="binding site" evidence="6">
    <location>
        <begin position="187"/>
        <end position="188"/>
    </location>
    <ligand>
        <name>substrate</name>
    </ligand>
</feature>
<dbReference type="Proteomes" id="UP000602050">
    <property type="component" value="Unassembled WGS sequence"/>
</dbReference>
<feature type="binding site" evidence="7">
    <location>
        <position position="95"/>
    </location>
    <ligand>
        <name>Zn(2+)</name>
        <dbReference type="ChEBI" id="CHEBI:29105"/>
    </ligand>
</feature>
<dbReference type="PANTHER" id="PTHR11113:SF14">
    <property type="entry name" value="N-ACETYLGLUCOSAMINE-6-PHOSPHATE DEACETYLASE"/>
    <property type="match status" value="1"/>
</dbReference>
<evidence type="ECO:0000259" key="8">
    <source>
        <dbReference type="Pfam" id="PF01979"/>
    </source>
</evidence>
<organism evidence="9 10">
    <name type="scientific">Compostibacillus humi</name>
    <dbReference type="NCBI Taxonomy" id="1245525"/>
    <lineage>
        <taxon>Bacteria</taxon>
        <taxon>Bacillati</taxon>
        <taxon>Bacillota</taxon>
        <taxon>Bacilli</taxon>
        <taxon>Bacillales</taxon>
        <taxon>Bacillaceae</taxon>
        <taxon>Compostibacillus</taxon>
    </lineage>
</organism>
<feature type="binding site" evidence="6">
    <location>
        <position position="219"/>
    </location>
    <ligand>
        <name>substrate</name>
    </ligand>
</feature>
<reference evidence="9" key="1">
    <citation type="journal article" date="2014" name="Int. J. Syst. Evol. Microbiol.">
        <title>Complete genome sequence of Corynebacterium casei LMG S-19264T (=DSM 44701T), isolated from a smear-ripened cheese.</title>
        <authorList>
            <consortium name="US DOE Joint Genome Institute (JGI-PGF)"/>
            <person name="Walter F."/>
            <person name="Albersmeier A."/>
            <person name="Kalinowski J."/>
            <person name="Ruckert C."/>
        </authorList>
    </citation>
    <scope>NUCLEOTIDE SEQUENCE</scope>
    <source>
        <strain evidence="9">CGMCC 1.12360</strain>
    </source>
</reference>
<evidence type="ECO:0000256" key="2">
    <source>
        <dbReference type="ARBA" id="ARBA00022723"/>
    </source>
</evidence>
<reference evidence="9" key="2">
    <citation type="submission" date="2020-09" db="EMBL/GenBank/DDBJ databases">
        <authorList>
            <person name="Sun Q."/>
            <person name="Zhou Y."/>
        </authorList>
    </citation>
    <scope>NUCLEOTIDE SEQUENCE</scope>
    <source>
        <strain evidence="9">CGMCC 1.12360</strain>
    </source>
</reference>
<feature type="binding site" evidence="7">
    <location>
        <position position="163"/>
    </location>
    <ligand>
        <name>Zn(2+)</name>
        <dbReference type="ChEBI" id="CHEBI:29105"/>
    </ligand>
</feature>
<dbReference type="Gene3D" id="3.20.20.140">
    <property type="entry name" value="Metal-dependent hydrolases"/>
    <property type="match status" value="1"/>
</dbReference>
<comment type="cofactor">
    <cofactor evidence="7">
        <name>a divalent metal cation</name>
        <dbReference type="ChEBI" id="CHEBI:60240"/>
    </cofactor>
    <text evidence="7">Binds 1 divalent metal cation per subunit.</text>
</comment>
<dbReference type="GO" id="GO:0046872">
    <property type="term" value="F:metal ion binding"/>
    <property type="evidence" value="ECO:0007669"/>
    <property type="project" value="UniProtKB-KW"/>
</dbReference>
<protein>
    <recommendedName>
        <fullName evidence="8">Amidohydrolase-related domain-containing protein</fullName>
    </recommendedName>
</protein>
<dbReference type="EMBL" id="BMEV01000069">
    <property type="protein sequence ID" value="GFZ86710.1"/>
    <property type="molecule type" value="Genomic_DNA"/>
</dbReference>
<evidence type="ECO:0000256" key="5">
    <source>
        <dbReference type="PIRSR" id="PIRSR038994-1"/>
    </source>
</evidence>
<evidence type="ECO:0000313" key="9">
    <source>
        <dbReference type="EMBL" id="GFZ86710.1"/>
    </source>
</evidence>
<evidence type="ECO:0000256" key="3">
    <source>
        <dbReference type="ARBA" id="ARBA00022801"/>
    </source>
</evidence>
<gene>
    <name evidence="9" type="ORF">GCM10010978_28240</name>
</gene>
<evidence type="ECO:0000256" key="7">
    <source>
        <dbReference type="PIRSR" id="PIRSR038994-3"/>
    </source>
</evidence>
<evidence type="ECO:0000256" key="4">
    <source>
        <dbReference type="PIRNR" id="PIRNR038994"/>
    </source>
</evidence>
<keyword evidence="4" id="KW-0119">Carbohydrate metabolism</keyword>
<dbReference type="Pfam" id="PF01979">
    <property type="entry name" value="Amidohydro_1"/>
    <property type="match status" value="1"/>
</dbReference>
<comment type="similarity">
    <text evidence="1 4">Belongs to the metallo-dependent hydrolases superfamily. NagA family.</text>
</comment>
<name>A0A8J2XJ07_9BACI</name>
<keyword evidence="2 7" id="KW-0479">Metal-binding</keyword>
<dbReference type="InterPro" id="IPR003764">
    <property type="entry name" value="GlcNAc_6-P_deAcase"/>
</dbReference>
<dbReference type="PANTHER" id="PTHR11113">
    <property type="entry name" value="N-ACETYLGLUCOSAMINE-6-PHOSPHATE DEACETYLASE"/>
    <property type="match status" value="1"/>
</dbReference>
<feature type="binding site" evidence="6">
    <location>
        <position position="195"/>
    </location>
    <ligand>
        <name>substrate</name>
    </ligand>
</feature>
<feature type="binding site" evidence="6">
    <location>
        <begin position="278"/>
        <end position="280"/>
    </location>
    <ligand>
        <name>substrate</name>
    </ligand>
</feature>
<dbReference type="AlphaFoldDB" id="A0A8J2XJ07"/>
<feature type="binding site" evidence="6">
    <location>
        <position position="108"/>
    </location>
    <ligand>
        <name>substrate</name>
    </ligand>
</feature>